<reference evidence="14" key="2">
    <citation type="submission" date="2013-10" db="EMBL/GenBank/DDBJ databases">
        <authorList>
            <person name="Aslett M."/>
        </authorList>
    </citation>
    <scope>NUCLEOTIDE SEQUENCE [LARGE SCALE GENOMIC DNA]</scope>
    <source>
        <strain evidence="14">Houghton</strain>
    </source>
</reference>
<evidence type="ECO:0000256" key="4">
    <source>
        <dbReference type="ARBA" id="ARBA00022741"/>
    </source>
</evidence>
<evidence type="ECO:0000256" key="1">
    <source>
        <dbReference type="ARBA" id="ARBA00005594"/>
    </source>
</evidence>
<evidence type="ECO:0000256" key="6">
    <source>
        <dbReference type="ARBA" id="ARBA00022917"/>
    </source>
</evidence>
<dbReference type="Proteomes" id="UP000030747">
    <property type="component" value="Unassembled WGS sequence"/>
</dbReference>
<dbReference type="PANTHER" id="PTHR42780">
    <property type="entry name" value="SOLEUCYL-TRNA SYNTHETASE"/>
    <property type="match status" value="1"/>
</dbReference>
<dbReference type="Gene3D" id="1.10.730.10">
    <property type="entry name" value="Isoleucyl-tRNA Synthetase, Domain 1"/>
    <property type="match status" value="1"/>
</dbReference>
<dbReference type="GO" id="GO:0004822">
    <property type="term" value="F:isoleucine-tRNA ligase activity"/>
    <property type="evidence" value="ECO:0007669"/>
    <property type="project" value="UniProtKB-EC"/>
</dbReference>
<dbReference type="OrthoDB" id="1706657at2759"/>
<dbReference type="GO" id="GO:0002161">
    <property type="term" value="F:aminoacyl-tRNA deacylase activity"/>
    <property type="evidence" value="ECO:0007669"/>
    <property type="project" value="InterPro"/>
</dbReference>
<dbReference type="GO" id="GO:0000049">
    <property type="term" value="F:tRNA binding"/>
    <property type="evidence" value="ECO:0007669"/>
    <property type="project" value="InterPro"/>
</dbReference>
<evidence type="ECO:0000256" key="2">
    <source>
        <dbReference type="ARBA" id="ARBA00013165"/>
    </source>
</evidence>
<feature type="region of interest" description="Disordered" evidence="11">
    <location>
        <begin position="1"/>
        <end position="32"/>
    </location>
</feature>
<keyword evidence="4 10" id="KW-0547">Nucleotide-binding</keyword>
<keyword evidence="6 10" id="KW-0648">Protein biosynthesis</keyword>
<dbReference type="InterPro" id="IPR009080">
    <property type="entry name" value="tRNAsynth_Ia_anticodon-bd"/>
</dbReference>
<feature type="domain" description="Aminoacyl-tRNA synthetase class Ia" evidence="12">
    <location>
        <begin position="81"/>
        <end position="241"/>
    </location>
</feature>
<evidence type="ECO:0000313" key="15">
    <source>
        <dbReference type="Proteomes" id="UP000030747"/>
    </source>
</evidence>
<dbReference type="EMBL" id="HG673761">
    <property type="protein sequence ID" value="CDJ37423.1"/>
    <property type="molecule type" value="Genomic_DNA"/>
</dbReference>
<proteinExistence type="inferred from homology"/>
<dbReference type="CDD" id="cd00818">
    <property type="entry name" value="IleRS_core"/>
    <property type="match status" value="1"/>
</dbReference>
<evidence type="ECO:0000313" key="14">
    <source>
        <dbReference type="EMBL" id="CDJ37423.1"/>
    </source>
</evidence>
<organism evidence="14 15">
    <name type="scientific">Eimeria tenella</name>
    <name type="common">Coccidian parasite</name>
    <dbReference type="NCBI Taxonomy" id="5802"/>
    <lineage>
        <taxon>Eukaryota</taxon>
        <taxon>Sar</taxon>
        <taxon>Alveolata</taxon>
        <taxon>Apicomplexa</taxon>
        <taxon>Conoidasida</taxon>
        <taxon>Coccidia</taxon>
        <taxon>Eucoccidiorida</taxon>
        <taxon>Eimeriorina</taxon>
        <taxon>Eimeriidae</taxon>
        <taxon>Eimeria</taxon>
    </lineage>
</organism>
<dbReference type="InterPro" id="IPR001412">
    <property type="entry name" value="aa-tRNA-synth_I_CS"/>
</dbReference>
<dbReference type="Pfam" id="PF19302">
    <property type="entry name" value="DUF5915"/>
    <property type="match status" value="1"/>
</dbReference>
<keyword evidence="7 10" id="KW-0030">Aminoacyl-tRNA synthetase</keyword>
<dbReference type="GO" id="GO:0006428">
    <property type="term" value="P:isoleucyl-tRNA aminoacylation"/>
    <property type="evidence" value="ECO:0007669"/>
    <property type="project" value="InterPro"/>
</dbReference>
<evidence type="ECO:0000256" key="11">
    <source>
        <dbReference type="SAM" id="MobiDB-lite"/>
    </source>
</evidence>
<comment type="similarity">
    <text evidence="1 10">Belongs to the class-I aminoacyl-tRNA synthetase family.</text>
</comment>
<dbReference type="SUPFAM" id="SSF50677">
    <property type="entry name" value="ValRS/IleRS/LeuRS editing domain"/>
    <property type="match status" value="1"/>
</dbReference>
<dbReference type="SUPFAM" id="SSF52374">
    <property type="entry name" value="Nucleotidylyl transferase"/>
    <property type="match status" value="2"/>
</dbReference>
<gene>
    <name evidence="14" type="ORF">ETH_00021785</name>
</gene>
<feature type="domain" description="Aminoacyl-tRNA synthetase class Ia" evidence="12">
    <location>
        <begin position="443"/>
        <end position="587"/>
    </location>
</feature>
<feature type="domain" description="Methionyl/Valyl/Leucyl/Isoleucyl-tRNA synthetase anticodon-binding" evidence="13">
    <location>
        <begin position="644"/>
        <end position="795"/>
    </location>
</feature>
<evidence type="ECO:0000256" key="9">
    <source>
        <dbReference type="ARBA" id="ARBA00048359"/>
    </source>
</evidence>
<dbReference type="FunFam" id="1.10.730.10:FF:000004">
    <property type="entry name" value="Isoleucyl-tRNA synthetase, cytoplasmic"/>
    <property type="match status" value="1"/>
</dbReference>
<dbReference type="Pfam" id="PF00133">
    <property type="entry name" value="tRNA-synt_1"/>
    <property type="match status" value="2"/>
</dbReference>
<keyword evidence="5 10" id="KW-0067">ATP-binding</keyword>
<evidence type="ECO:0000256" key="5">
    <source>
        <dbReference type="ARBA" id="ARBA00022840"/>
    </source>
</evidence>
<dbReference type="VEuPathDB" id="ToxoDB:ETH_00021785"/>
<evidence type="ECO:0000256" key="3">
    <source>
        <dbReference type="ARBA" id="ARBA00022598"/>
    </source>
</evidence>
<keyword evidence="3 10" id="KW-0436">Ligase</keyword>
<dbReference type="EC" id="6.1.1.5" evidence="2"/>
<dbReference type="InterPro" id="IPR033709">
    <property type="entry name" value="Anticodon_Ile_ABEc"/>
</dbReference>
<dbReference type="CDD" id="cd07961">
    <property type="entry name" value="Anticodon_Ia_Ile_ABEc"/>
    <property type="match status" value="1"/>
</dbReference>
<sequence length="1018" mass="116286">MGAGESPSQGGSSEGLTFEPLSERPNFPQLEEETLRVWREEKTFEKSLKLSKDKPPFSFYDGPPFATGLPHYGHILAGTIKGDPSATGLPYYGHILEGTIKDVVCRFAHQTGHYVERRFGWDCHGLPIEFEIDKMLKINKKQQVLEFGIPQYNQQCRSIVLRYSAEWEKIVERTGRWIDFKNGYRTMDRDYMESVWWVFKELFKKGRIYRAFKVMPFSTACGTPLSNFEANQNYKDVRDPSLIVAFKCTDTTALEGPFEFAAWTTTPWTLPSNLALCVHPTMTYIKALFKPQKRTLVVAKERLEWICKQMKLDPATDVEILSEFPGEKLRNLPYSPPFDCFPKSSYPSAFRVCVDSFVTSDSGTGVVHCAPAFGEDDYRVCIEQKVIEVGGPVACGLDESGCFVPAVGFVEGLDFKVGEKKIKGLLQSEGSVAELEKYAGRKLPDIHRDQIDDIEIPDPRGDQFPKLKRVEEVFDCWFESGSMPYAQQHYPFENQKHFEETFPANFVAEGLDQTRGWFYTLMVLSTSLFDKPAFQNLIANGLVLAADGRKMSKRLQNYPSLSLILEEVGGDALRLYLLRSPVVKGETLNFKQEGVKDVVKDVLLPWYHATRFFIQEVIRYETTTGKRFQPAGENEENQKTNIMDKWILSETHRVIQFVREEIEAYRLYTIVPQLLSFLELLTNWYLRLNRDRMRGAQGPEVALEALQTLFSVLLTTVIYMAPLTPFLSEYLYQALKKGLSPQNPLHAESVHFLMLPAPNPNLRNAEIDQRMERMRSVILMGRTLRERRKVSLKRPVLHLRCLVSSQEHVLDLLAMESYIKEELNVCEMEAAVDTLETPLAISLNFKLLGPRVGPHMQQLHAAAKALTQQQLREFEKEQKILLNGILLTPQEATLQRQLPQSTNPNLGFNCDKNCVIAMDFTEDPSLQRKAIAREIANRVQKLRKQLQLQQQDEVLVFAAADDAALKDILIQEKEYIESCLRRPLLLQEANKKIEAANILYEETYTVAAAPLTLTIVKN</sequence>
<dbReference type="InterPro" id="IPR023586">
    <property type="entry name" value="Ile-tRNA-ligase_type2"/>
</dbReference>
<dbReference type="Pfam" id="PF08264">
    <property type="entry name" value="Anticodon_1"/>
    <property type="match status" value="1"/>
</dbReference>
<name>U6KPQ9_EIMTE</name>
<accession>U6KPQ9</accession>
<dbReference type="Gene3D" id="3.40.50.620">
    <property type="entry name" value="HUPs"/>
    <property type="match status" value="3"/>
</dbReference>
<dbReference type="InterPro" id="IPR002300">
    <property type="entry name" value="aa-tRNA-synth_Ia"/>
</dbReference>
<evidence type="ECO:0000259" key="12">
    <source>
        <dbReference type="Pfam" id="PF00133"/>
    </source>
</evidence>
<evidence type="ECO:0000259" key="13">
    <source>
        <dbReference type="Pfam" id="PF08264"/>
    </source>
</evidence>
<dbReference type="Gene3D" id="3.90.740.10">
    <property type="entry name" value="Valyl/Leucyl/Isoleucyl-tRNA synthetase, editing domain"/>
    <property type="match status" value="1"/>
</dbReference>
<keyword evidence="15" id="KW-1185">Reference proteome</keyword>
<protein>
    <recommendedName>
        <fullName evidence="2">isoleucine--tRNA ligase</fullName>
        <ecNumber evidence="2">6.1.1.5</ecNumber>
    </recommendedName>
    <alternativeName>
        <fullName evidence="8">Isoleucyl-tRNA synthetase</fullName>
    </alternativeName>
</protein>
<dbReference type="VEuPathDB" id="ToxoDB:ETH2_0655500"/>
<dbReference type="InterPro" id="IPR002301">
    <property type="entry name" value="Ile-tRNA-ligase"/>
</dbReference>
<dbReference type="InterPro" id="IPR013155">
    <property type="entry name" value="M/V/L/I-tRNA-synth_anticd-bd"/>
</dbReference>
<evidence type="ECO:0000256" key="10">
    <source>
        <dbReference type="RuleBase" id="RU363035"/>
    </source>
</evidence>
<feature type="compositionally biased region" description="Low complexity" evidence="11">
    <location>
        <begin position="1"/>
        <end position="15"/>
    </location>
</feature>
<dbReference type="InterPro" id="IPR014729">
    <property type="entry name" value="Rossmann-like_a/b/a_fold"/>
</dbReference>
<dbReference type="SUPFAM" id="SSF47323">
    <property type="entry name" value="Anticodon-binding domain of a subclass of class I aminoacyl-tRNA synthetases"/>
    <property type="match status" value="1"/>
</dbReference>
<dbReference type="GO" id="GO:0005524">
    <property type="term" value="F:ATP binding"/>
    <property type="evidence" value="ECO:0007669"/>
    <property type="project" value="UniProtKB-KW"/>
</dbReference>
<dbReference type="PROSITE" id="PS00178">
    <property type="entry name" value="AA_TRNA_LIGASE_I"/>
    <property type="match status" value="1"/>
</dbReference>
<comment type="catalytic activity">
    <reaction evidence="9">
        <text>tRNA(Ile) + L-isoleucine + ATP = L-isoleucyl-tRNA(Ile) + AMP + diphosphate</text>
        <dbReference type="Rhea" id="RHEA:11060"/>
        <dbReference type="Rhea" id="RHEA-COMP:9666"/>
        <dbReference type="Rhea" id="RHEA-COMP:9695"/>
        <dbReference type="ChEBI" id="CHEBI:30616"/>
        <dbReference type="ChEBI" id="CHEBI:33019"/>
        <dbReference type="ChEBI" id="CHEBI:58045"/>
        <dbReference type="ChEBI" id="CHEBI:78442"/>
        <dbReference type="ChEBI" id="CHEBI:78528"/>
        <dbReference type="ChEBI" id="CHEBI:456215"/>
        <dbReference type="EC" id="6.1.1.5"/>
    </reaction>
</comment>
<dbReference type="GeneID" id="25253472"/>
<reference evidence="14" key="1">
    <citation type="submission" date="2013-10" db="EMBL/GenBank/DDBJ databases">
        <title>Genomic analysis of the causative agents of coccidiosis in chickens.</title>
        <authorList>
            <person name="Reid A.J."/>
            <person name="Blake D."/>
            <person name="Billington K."/>
            <person name="Browne H."/>
            <person name="Dunn M."/>
            <person name="Hung S."/>
            <person name="Kawahara F."/>
            <person name="Miranda-Saavedra D."/>
            <person name="Mourier T."/>
            <person name="Nagra H."/>
            <person name="Otto T.D."/>
            <person name="Rawlings N."/>
            <person name="Sanchez A."/>
            <person name="Sanders M."/>
            <person name="Subramaniam C."/>
            <person name="Tay Y."/>
            <person name="Dear P."/>
            <person name="Doerig C."/>
            <person name="Gruber A."/>
            <person name="Parkinson J."/>
            <person name="Shirley M."/>
            <person name="Wan K.L."/>
            <person name="Berriman M."/>
            <person name="Tomley F."/>
            <person name="Pain A."/>
        </authorList>
    </citation>
    <scope>NUCLEOTIDE SEQUENCE [LARGE SCALE GENOMIC DNA]</scope>
    <source>
        <strain evidence="14">Houghton</strain>
    </source>
</reference>
<dbReference type="InterPro" id="IPR009008">
    <property type="entry name" value="Val/Leu/Ile-tRNA-synth_edit"/>
</dbReference>
<dbReference type="RefSeq" id="XP_013228261.1">
    <property type="nucleotide sequence ID" value="XM_013372807.1"/>
</dbReference>
<dbReference type="PRINTS" id="PR00984">
    <property type="entry name" value="TRNASYNTHILE"/>
</dbReference>
<dbReference type="OMA" id="EIIVIHK"/>
<dbReference type="AlphaFoldDB" id="U6KPQ9"/>
<evidence type="ECO:0000256" key="7">
    <source>
        <dbReference type="ARBA" id="ARBA00023146"/>
    </source>
</evidence>
<evidence type="ECO:0000256" key="8">
    <source>
        <dbReference type="ARBA" id="ARBA00032665"/>
    </source>
</evidence>
<dbReference type="PANTHER" id="PTHR42780:SF1">
    <property type="entry name" value="ISOLEUCINE--TRNA LIGASE, CYTOPLASMIC"/>
    <property type="match status" value="1"/>
</dbReference>